<reference evidence="2" key="1">
    <citation type="submission" date="2016-10" db="EMBL/GenBank/DDBJ databases">
        <authorList>
            <person name="Varghese N."/>
            <person name="Submissions S."/>
        </authorList>
    </citation>
    <scope>NUCLEOTIDE SEQUENCE [LARGE SCALE GENOMIC DNA]</scope>
    <source>
        <strain evidence="2">BL47</strain>
    </source>
</reference>
<keyword evidence="2" id="KW-1185">Reference proteome</keyword>
<proteinExistence type="predicted"/>
<protein>
    <submittedName>
        <fullName evidence="1">Uncharacterized protein</fullName>
    </submittedName>
</protein>
<dbReference type="RefSeq" id="WP_280141003.1">
    <property type="nucleotide sequence ID" value="NZ_FNHS01000019.1"/>
</dbReference>
<dbReference type="AlphaFoldDB" id="A0A1H0ILG7"/>
<evidence type="ECO:0000313" key="2">
    <source>
        <dbReference type="Proteomes" id="UP000198704"/>
    </source>
</evidence>
<evidence type="ECO:0000313" key="1">
    <source>
        <dbReference type="EMBL" id="SDO32277.1"/>
    </source>
</evidence>
<name>A0A1H0ILG7_9HYPH</name>
<dbReference type="EMBL" id="FNHS01000019">
    <property type="protein sequence ID" value="SDO32277.1"/>
    <property type="molecule type" value="Genomic_DNA"/>
</dbReference>
<dbReference type="Proteomes" id="UP000198704">
    <property type="component" value="Unassembled WGS sequence"/>
</dbReference>
<sequence length="44" mass="4924">MLAEAGCTLPEIPDRYLAPTRSLADSAIAKLDDHRRNRVDLQTE</sequence>
<accession>A0A1H0ILG7</accession>
<dbReference type="STRING" id="582672.SAMN05216360_11970"/>
<organism evidence="1 2">
    <name type="scientific">Methylobacterium phyllostachyos</name>
    <dbReference type="NCBI Taxonomy" id="582672"/>
    <lineage>
        <taxon>Bacteria</taxon>
        <taxon>Pseudomonadati</taxon>
        <taxon>Pseudomonadota</taxon>
        <taxon>Alphaproteobacteria</taxon>
        <taxon>Hyphomicrobiales</taxon>
        <taxon>Methylobacteriaceae</taxon>
        <taxon>Methylobacterium</taxon>
    </lineage>
</organism>
<gene>
    <name evidence="1" type="ORF">SAMN05216360_11970</name>
</gene>